<sequence>MLLAITGAALLALGFALGWRLAPRTKTAAAPPPEEQEVKTLQEDRAAFAQLMGYNARRAYGGED</sequence>
<name>A0A9D1CP44_9FIRM</name>
<proteinExistence type="predicted"/>
<evidence type="ECO:0000313" key="1">
    <source>
        <dbReference type="EMBL" id="HIQ69034.1"/>
    </source>
</evidence>
<dbReference type="EMBL" id="DVFN01000021">
    <property type="protein sequence ID" value="HIQ69034.1"/>
    <property type="molecule type" value="Genomic_DNA"/>
</dbReference>
<evidence type="ECO:0000313" key="2">
    <source>
        <dbReference type="Proteomes" id="UP000886874"/>
    </source>
</evidence>
<dbReference type="AlphaFoldDB" id="A0A9D1CP44"/>
<reference evidence="1" key="2">
    <citation type="journal article" date="2021" name="PeerJ">
        <title>Extensive microbial diversity within the chicken gut microbiome revealed by metagenomics and culture.</title>
        <authorList>
            <person name="Gilroy R."/>
            <person name="Ravi A."/>
            <person name="Getino M."/>
            <person name="Pursley I."/>
            <person name="Horton D.L."/>
            <person name="Alikhan N.F."/>
            <person name="Baker D."/>
            <person name="Gharbi K."/>
            <person name="Hall N."/>
            <person name="Watson M."/>
            <person name="Adriaenssens E.M."/>
            <person name="Foster-Nyarko E."/>
            <person name="Jarju S."/>
            <person name="Secka A."/>
            <person name="Antonio M."/>
            <person name="Oren A."/>
            <person name="Chaudhuri R.R."/>
            <person name="La Ragione R."/>
            <person name="Hildebrand F."/>
            <person name="Pallen M.J."/>
        </authorList>
    </citation>
    <scope>NUCLEOTIDE SEQUENCE</scope>
    <source>
        <strain evidence="1">ChiSjej2B20-13462</strain>
    </source>
</reference>
<organism evidence="1 2">
    <name type="scientific">Candidatus Avoscillospira stercorigallinarum</name>
    <dbReference type="NCBI Taxonomy" id="2840708"/>
    <lineage>
        <taxon>Bacteria</taxon>
        <taxon>Bacillati</taxon>
        <taxon>Bacillota</taxon>
        <taxon>Clostridia</taxon>
        <taxon>Eubacteriales</taxon>
        <taxon>Oscillospiraceae</taxon>
        <taxon>Oscillospiraceae incertae sedis</taxon>
        <taxon>Candidatus Avoscillospira</taxon>
    </lineage>
</organism>
<protein>
    <submittedName>
        <fullName evidence="1">Uncharacterized protein</fullName>
    </submittedName>
</protein>
<comment type="caution">
    <text evidence="1">The sequence shown here is derived from an EMBL/GenBank/DDBJ whole genome shotgun (WGS) entry which is preliminary data.</text>
</comment>
<gene>
    <name evidence="1" type="ORF">IAA67_01710</name>
</gene>
<reference evidence="1" key="1">
    <citation type="submission" date="2020-10" db="EMBL/GenBank/DDBJ databases">
        <authorList>
            <person name="Gilroy R."/>
        </authorList>
    </citation>
    <scope>NUCLEOTIDE SEQUENCE</scope>
    <source>
        <strain evidence="1">ChiSjej2B20-13462</strain>
    </source>
</reference>
<dbReference type="Proteomes" id="UP000886874">
    <property type="component" value="Unassembled WGS sequence"/>
</dbReference>
<accession>A0A9D1CP44</accession>